<evidence type="ECO:0000256" key="4">
    <source>
        <dbReference type="ARBA" id="ARBA00022741"/>
    </source>
</evidence>
<dbReference type="PANTHER" id="PTHR34139:SF1">
    <property type="entry name" value="RNASE MJ1380-RELATED"/>
    <property type="match status" value="1"/>
</dbReference>
<keyword evidence="5" id="KW-0378">Hydrolase</keyword>
<dbReference type="Gene3D" id="1.20.120.580">
    <property type="entry name" value="bsu32300-like"/>
    <property type="match status" value="1"/>
</dbReference>
<evidence type="ECO:0000256" key="5">
    <source>
        <dbReference type="ARBA" id="ARBA00022801"/>
    </source>
</evidence>
<dbReference type="Proteomes" id="UP001500399">
    <property type="component" value="Unassembled WGS sequence"/>
</dbReference>
<keyword evidence="1" id="KW-0597">Phosphoprotein</keyword>
<accession>A0ABP3CVA7</accession>
<sequence>MNDRDRHILEHILRHCEEIIETVDRFDFSKENFKHDHVFYNACSMALFQIGELSKRMSEEFKSSHTEVPWAEMRGMRNLFAHEYESADKELLWKTITNDIPKLNKQLQEIYSCNMED</sequence>
<dbReference type="InterPro" id="IPR051813">
    <property type="entry name" value="HepT_RNase_toxin"/>
</dbReference>
<dbReference type="PANTHER" id="PTHR34139">
    <property type="entry name" value="UPF0331 PROTEIN MJ0127"/>
    <property type="match status" value="1"/>
</dbReference>
<gene>
    <name evidence="7" type="ORF">GCM10008919_19500</name>
</gene>
<evidence type="ECO:0000256" key="3">
    <source>
        <dbReference type="ARBA" id="ARBA00022722"/>
    </source>
</evidence>
<evidence type="ECO:0000256" key="2">
    <source>
        <dbReference type="ARBA" id="ARBA00022649"/>
    </source>
</evidence>
<evidence type="ECO:0000256" key="6">
    <source>
        <dbReference type="ARBA" id="ARBA00024207"/>
    </source>
</evidence>
<evidence type="ECO:0000256" key="1">
    <source>
        <dbReference type="ARBA" id="ARBA00022553"/>
    </source>
</evidence>
<comment type="caution">
    <text evidence="7">The sequence shown here is derived from an EMBL/GenBank/DDBJ whole genome shotgun (WGS) entry which is preliminary data.</text>
</comment>
<dbReference type="Pfam" id="PF01934">
    <property type="entry name" value="HepT-like"/>
    <property type="match status" value="1"/>
</dbReference>
<name>A0ABP3CVA7_9FIRM</name>
<protein>
    <submittedName>
        <fullName evidence="7">DUF86 domain-containing protein</fullName>
    </submittedName>
</protein>
<dbReference type="RefSeq" id="WP_304986504.1">
    <property type="nucleotide sequence ID" value="NZ_BAAACR010000013.1"/>
</dbReference>
<dbReference type="SUPFAM" id="SSF81593">
    <property type="entry name" value="Nucleotidyltransferase substrate binding subunit/domain"/>
    <property type="match status" value="1"/>
</dbReference>
<evidence type="ECO:0000313" key="8">
    <source>
        <dbReference type="Proteomes" id="UP001500399"/>
    </source>
</evidence>
<dbReference type="EMBL" id="BAAACR010000013">
    <property type="protein sequence ID" value="GAA0216333.1"/>
    <property type="molecule type" value="Genomic_DNA"/>
</dbReference>
<keyword evidence="2" id="KW-1277">Toxin-antitoxin system</keyword>
<dbReference type="InterPro" id="IPR008201">
    <property type="entry name" value="HepT-like"/>
</dbReference>
<keyword evidence="3" id="KW-0540">Nuclease</keyword>
<reference evidence="8" key="1">
    <citation type="journal article" date="2019" name="Int. J. Syst. Evol. Microbiol.">
        <title>The Global Catalogue of Microorganisms (GCM) 10K type strain sequencing project: providing services to taxonomists for standard genome sequencing and annotation.</title>
        <authorList>
            <consortium name="The Broad Institute Genomics Platform"/>
            <consortium name="The Broad Institute Genome Sequencing Center for Infectious Disease"/>
            <person name="Wu L."/>
            <person name="Ma J."/>
        </authorList>
    </citation>
    <scope>NUCLEOTIDE SEQUENCE [LARGE SCALE GENOMIC DNA]</scope>
    <source>
        <strain evidence="8">JCM 8542</strain>
    </source>
</reference>
<dbReference type="InterPro" id="IPR037038">
    <property type="entry name" value="HepT-like_sf"/>
</dbReference>
<proteinExistence type="inferred from homology"/>
<keyword evidence="4" id="KW-0547">Nucleotide-binding</keyword>
<keyword evidence="8" id="KW-1185">Reference proteome</keyword>
<evidence type="ECO:0000313" key="7">
    <source>
        <dbReference type="EMBL" id="GAA0216333.1"/>
    </source>
</evidence>
<organism evidence="7 8">
    <name type="scientific">Selenomonas dianae</name>
    <dbReference type="NCBI Taxonomy" id="135079"/>
    <lineage>
        <taxon>Bacteria</taxon>
        <taxon>Bacillati</taxon>
        <taxon>Bacillota</taxon>
        <taxon>Negativicutes</taxon>
        <taxon>Selenomonadales</taxon>
        <taxon>Selenomonadaceae</taxon>
        <taxon>Selenomonas</taxon>
    </lineage>
</organism>
<comment type="similarity">
    <text evidence="6">Belongs to the HepT RNase toxin family.</text>
</comment>